<accession>B2GL83</accession>
<sequence>MFEDHHQRVFRADEPDRLWRRDITEHWTREGALYCCAIKDVFSNRVVGHSISNWMTAKLAVHAVRNALARRGDVAGCLLHAARGQRPQITDTSDPRSRSHHMTRTRNPIPPFTAKTAARKVQAAEDAWNTRDPETVAQAYSVDTAWRNRDQTITGRDQVIAFLTAKWDRELDYQLRKNLWAFTEDQIAVRFQYEWHDHDGQWWRSYGNELWRFDAQGYMTHREASINDRPIGQEERRVTPGHGELPTW</sequence>
<protein>
    <recommendedName>
        <fullName evidence="2">Integrase catalytic domain-containing protein</fullName>
    </recommendedName>
</protein>
<feature type="domain" description="Integrase catalytic" evidence="2">
    <location>
        <begin position="13"/>
        <end position="75"/>
    </location>
</feature>
<dbReference type="KEGG" id="krh:KRH_16920"/>
<proteinExistence type="predicted"/>
<dbReference type="InterPro" id="IPR032710">
    <property type="entry name" value="NTF2-like_dom_sf"/>
</dbReference>
<keyword evidence="4" id="KW-1185">Reference proteome</keyword>
<dbReference type="RefSeq" id="WP_012398760.1">
    <property type="nucleotide sequence ID" value="NC_010617.1"/>
</dbReference>
<dbReference type="eggNOG" id="COG2801">
    <property type="taxonomic scope" value="Bacteria"/>
</dbReference>
<dbReference type="Pfam" id="PF07080">
    <property type="entry name" value="DUF1348"/>
    <property type="match status" value="1"/>
</dbReference>
<reference evidence="3 4" key="1">
    <citation type="journal article" date="2008" name="J. Bacteriol.">
        <title>Complete genome sequence of the soil actinomycete Kocuria rhizophila.</title>
        <authorList>
            <person name="Takarada H."/>
            <person name="Sekine M."/>
            <person name="Kosugi H."/>
            <person name="Matsuo Y."/>
            <person name="Fujisawa T."/>
            <person name="Omata S."/>
            <person name="Kishi E."/>
            <person name="Shimizu A."/>
            <person name="Tsukatani N."/>
            <person name="Tanikawa S."/>
            <person name="Fujita N."/>
            <person name="Harayama S."/>
        </authorList>
    </citation>
    <scope>NUCLEOTIDE SEQUENCE [LARGE SCALE GENOMIC DNA]</scope>
    <source>
        <strain evidence="4">ATCC 9341 / DSM 348 / NBRC 103217 / DC2201</strain>
    </source>
</reference>
<evidence type="ECO:0000313" key="4">
    <source>
        <dbReference type="Proteomes" id="UP000008838"/>
    </source>
</evidence>
<dbReference type="InterPro" id="IPR009783">
    <property type="entry name" value="DUF1348"/>
</dbReference>
<evidence type="ECO:0000313" key="3">
    <source>
        <dbReference type="EMBL" id="BAG30039.1"/>
    </source>
</evidence>
<dbReference type="OrthoDB" id="9787970at2"/>
<dbReference type="GO" id="GO:0003676">
    <property type="term" value="F:nucleic acid binding"/>
    <property type="evidence" value="ECO:0007669"/>
    <property type="project" value="InterPro"/>
</dbReference>
<dbReference type="Gene3D" id="3.30.420.10">
    <property type="entry name" value="Ribonuclease H-like superfamily/Ribonuclease H"/>
    <property type="match status" value="1"/>
</dbReference>
<dbReference type="Pfam" id="PF00665">
    <property type="entry name" value="rve"/>
    <property type="match status" value="1"/>
</dbReference>
<dbReference type="EMBL" id="AP009152">
    <property type="protein sequence ID" value="BAG30039.1"/>
    <property type="molecule type" value="Genomic_DNA"/>
</dbReference>
<dbReference type="HOGENOM" id="CLU_1119006_0_0_11"/>
<dbReference type="PANTHER" id="PTHR31757:SF0">
    <property type="entry name" value="SLL0781 PROTEIN"/>
    <property type="match status" value="1"/>
</dbReference>
<evidence type="ECO:0000256" key="1">
    <source>
        <dbReference type="SAM" id="MobiDB-lite"/>
    </source>
</evidence>
<feature type="compositionally biased region" description="Basic and acidic residues" evidence="1">
    <location>
        <begin position="224"/>
        <end position="238"/>
    </location>
</feature>
<feature type="region of interest" description="Disordered" evidence="1">
    <location>
        <begin position="224"/>
        <end position="248"/>
    </location>
</feature>
<dbReference type="Gene3D" id="3.10.450.50">
    <property type="match status" value="1"/>
</dbReference>
<dbReference type="SUPFAM" id="SSF53098">
    <property type="entry name" value="Ribonuclease H-like"/>
    <property type="match status" value="1"/>
</dbReference>
<dbReference type="Proteomes" id="UP000008838">
    <property type="component" value="Chromosome"/>
</dbReference>
<dbReference type="eggNOG" id="COG3558">
    <property type="taxonomic scope" value="Bacteria"/>
</dbReference>
<feature type="region of interest" description="Disordered" evidence="1">
    <location>
        <begin position="85"/>
        <end position="111"/>
    </location>
</feature>
<dbReference type="AlphaFoldDB" id="B2GL83"/>
<dbReference type="InterPro" id="IPR001584">
    <property type="entry name" value="Integrase_cat-core"/>
</dbReference>
<name>B2GL83_KOCRD</name>
<organism evidence="3 4">
    <name type="scientific">Kocuria rhizophila (strain ATCC 9341 / DSM 348 / NBRC 103217 / DC2201)</name>
    <dbReference type="NCBI Taxonomy" id="378753"/>
    <lineage>
        <taxon>Bacteria</taxon>
        <taxon>Bacillati</taxon>
        <taxon>Actinomycetota</taxon>
        <taxon>Actinomycetes</taxon>
        <taxon>Micrococcales</taxon>
        <taxon>Micrococcaceae</taxon>
        <taxon>Kocuria</taxon>
    </lineage>
</organism>
<dbReference type="SUPFAM" id="SSF54427">
    <property type="entry name" value="NTF2-like"/>
    <property type="match status" value="1"/>
</dbReference>
<dbReference type="InterPro" id="IPR036397">
    <property type="entry name" value="RNaseH_sf"/>
</dbReference>
<dbReference type="PANTHER" id="PTHR31757">
    <property type="entry name" value="SLL0781 PROTEIN"/>
    <property type="match status" value="1"/>
</dbReference>
<gene>
    <name evidence="3" type="ordered locus">KRH_16920</name>
</gene>
<dbReference type="InterPro" id="IPR012337">
    <property type="entry name" value="RNaseH-like_sf"/>
</dbReference>
<dbReference type="GO" id="GO:0015074">
    <property type="term" value="P:DNA integration"/>
    <property type="evidence" value="ECO:0007669"/>
    <property type="project" value="InterPro"/>
</dbReference>
<evidence type="ECO:0000259" key="2">
    <source>
        <dbReference type="Pfam" id="PF00665"/>
    </source>
</evidence>